<gene>
    <name evidence="2" type="ORF">DX914_03455</name>
</gene>
<name>A0A371K2R6_9GAMM</name>
<evidence type="ECO:0000313" key="3">
    <source>
        <dbReference type="Proteomes" id="UP000264492"/>
    </source>
</evidence>
<dbReference type="InterPro" id="IPR011990">
    <property type="entry name" value="TPR-like_helical_dom_sf"/>
</dbReference>
<organism evidence="2 3">
    <name type="scientific">Lysobacter silvisoli</name>
    <dbReference type="NCBI Taxonomy" id="2293254"/>
    <lineage>
        <taxon>Bacteria</taxon>
        <taxon>Pseudomonadati</taxon>
        <taxon>Pseudomonadota</taxon>
        <taxon>Gammaproteobacteria</taxon>
        <taxon>Lysobacterales</taxon>
        <taxon>Lysobacteraceae</taxon>
        <taxon>Lysobacter</taxon>
    </lineage>
</organism>
<feature type="compositionally biased region" description="Low complexity" evidence="1">
    <location>
        <begin position="43"/>
        <end position="59"/>
    </location>
</feature>
<keyword evidence="3" id="KW-1185">Reference proteome</keyword>
<feature type="compositionally biased region" description="Low complexity" evidence="1">
    <location>
        <begin position="20"/>
        <end position="34"/>
    </location>
</feature>
<protein>
    <submittedName>
        <fullName evidence="2">Sel1 repeat family protein</fullName>
    </submittedName>
</protein>
<reference evidence="2 3" key="1">
    <citation type="submission" date="2018-08" db="EMBL/GenBank/DDBJ databases">
        <title>Lysobacter sp. zong2l5, whole genome shotgun sequence.</title>
        <authorList>
            <person name="Zhang X."/>
            <person name="Feng G."/>
            <person name="Zhu H."/>
        </authorList>
    </citation>
    <scope>NUCLEOTIDE SEQUENCE [LARGE SCALE GENOMIC DNA]</scope>
    <source>
        <strain evidence="3">zong2l5</strain>
    </source>
</reference>
<dbReference type="SUPFAM" id="SSF81901">
    <property type="entry name" value="HCP-like"/>
    <property type="match status" value="1"/>
</dbReference>
<sequence>MTAWWWSAAKPDSQAGGVAGAPAVQEHGPASDAADAARDDASRSPAGNAARARPPASAGIERSYLPPPGDAAEVYAALEARARGGDIDAALSLYAKVNDCRLRASIAMRRAPDTDVQALIPPECRSLSAEHYREAGRWLERSADAGDAYAQLLYADSAESVLGPRGEWLRDPQALQRYTRKSLDYLNAQAARGGMEAMNRLAYVYASGKRVPQDLGKAYAYFYALQLAGDPNLSLGHMRQVEQRLSPQQRSLATQQGRRIYEQCCKR</sequence>
<evidence type="ECO:0000313" key="2">
    <source>
        <dbReference type="EMBL" id="RDZ28215.1"/>
    </source>
</evidence>
<dbReference type="EMBL" id="QTSU01000001">
    <property type="protein sequence ID" value="RDZ28215.1"/>
    <property type="molecule type" value="Genomic_DNA"/>
</dbReference>
<accession>A0A371K2R6</accession>
<feature type="region of interest" description="Disordered" evidence="1">
    <location>
        <begin position="1"/>
        <end position="65"/>
    </location>
</feature>
<dbReference type="Proteomes" id="UP000264492">
    <property type="component" value="Unassembled WGS sequence"/>
</dbReference>
<dbReference type="AlphaFoldDB" id="A0A371K2R6"/>
<proteinExistence type="predicted"/>
<comment type="caution">
    <text evidence="2">The sequence shown here is derived from an EMBL/GenBank/DDBJ whole genome shotgun (WGS) entry which is preliminary data.</text>
</comment>
<dbReference type="Gene3D" id="1.25.40.10">
    <property type="entry name" value="Tetratricopeptide repeat domain"/>
    <property type="match status" value="1"/>
</dbReference>
<evidence type="ECO:0000256" key="1">
    <source>
        <dbReference type="SAM" id="MobiDB-lite"/>
    </source>
</evidence>